<organism evidence="5 6">
    <name type="scientific">Ephemerocybe angulata</name>
    <dbReference type="NCBI Taxonomy" id="980116"/>
    <lineage>
        <taxon>Eukaryota</taxon>
        <taxon>Fungi</taxon>
        <taxon>Dikarya</taxon>
        <taxon>Basidiomycota</taxon>
        <taxon>Agaricomycotina</taxon>
        <taxon>Agaricomycetes</taxon>
        <taxon>Agaricomycetidae</taxon>
        <taxon>Agaricales</taxon>
        <taxon>Agaricineae</taxon>
        <taxon>Psathyrellaceae</taxon>
        <taxon>Ephemerocybe</taxon>
    </lineage>
</organism>
<dbReference type="EMBL" id="JAACJK010000172">
    <property type="protein sequence ID" value="KAF5319976.1"/>
    <property type="molecule type" value="Genomic_DNA"/>
</dbReference>
<feature type="compositionally biased region" description="Polar residues" evidence="3">
    <location>
        <begin position="81"/>
        <end position="91"/>
    </location>
</feature>
<protein>
    <recommendedName>
        <fullName evidence="4">DDE Tnp4 domain-containing protein</fullName>
    </recommendedName>
</protein>
<evidence type="ECO:0000256" key="3">
    <source>
        <dbReference type="SAM" id="MobiDB-lite"/>
    </source>
</evidence>
<proteinExistence type="predicted"/>
<feature type="region of interest" description="Disordered" evidence="3">
    <location>
        <begin position="1"/>
        <end position="103"/>
    </location>
</feature>
<name>A0A8H5F1B7_9AGAR</name>
<keyword evidence="2" id="KW-0479">Metal-binding</keyword>
<feature type="region of interest" description="Disordered" evidence="3">
    <location>
        <begin position="373"/>
        <end position="441"/>
    </location>
</feature>
<dbReference type="Proteomes" id="UP000541558">
    <property type="component" value="Unassembled WGS sequence"/>
</dbReference>
<feature type="domain" description="DDE Tnp4" evidence="4">
    <location>
        <begin position="273"/>
        <end position="358"/>
    </location>
</feature>
<evidence type="ECO:0000259" key="4">
    <source>
        <dbReference type="Pfam" id="PF13359"/>
    </source>
</evidence>
<gene>
    <name evidence="5" type="ORF">D9611_011069</name>
</gene>
<sequence>MPDESPMDVDSNSNTLSSSSSSPTSSSTSSSSGSSSSSEWLTYTDESDYFGSSSSSSSSGSDETSSSSTSSNSDVSDLSTQEEASSDANSTDNEEYVRNSSTSHLVNLSRQIRREIEESYSRRYWGTRKKNSNRAPCHMRHVLQCRATQPAIFRQDLRVDPATFDELVNELEDNPIFTNKSHHAQMLIEHQVAITLYRFGHFGNSASLSKVARWAGCGKGTVTLVTNRVMHAILSPSFLEKAIHAPTPTEKAAAKDWVEKHSCKEWRDGWCFVDGTLIPLYERPHWYGESYYDRKGNYSLNFQIISLPNLQICDIGFGFTGSTHDSTAWQETLTYKDHENIFQGNEFIWADTAYPSHRGHDAEAAGDEFINEGLSDDEDEQSTHGHGNAPASERARRADALEKARERREDLKNDLFRALRRKKQRRRARQYVQHETDSTSM</sequence>
<evidence type="ECO:0000256" key="1">
    <source>
        <dbReference type="ARBA" id="ARBA00001968"/>
    </source>
</evidence>
<dbReference type="GO" id="GO:0046872">
    <property type="term" value="F:metal ion binding"/>
    <property type="evidence" value="ECO:0007669"/>
    <property type="project" value="UniProtKB-KW"/>
</dbReference>
<feature type="compositionally biased region" description="Low complexity" evidence="3">
    <location>
        <begin position="11"/>
        <end position="38"/>
    </location>
</feature>
<dbReference type="Pfam" id="PF13359">
    <property type="entry name" value="DDE_Tnp_4"/>
    <property type="match status" value="1"/>
</dbReference>
<accession>A0A8H5F1B7</accession>
<evidence type="ECO:0000313" key="5">
    <source>
        <dbReference type="EMBL" id="KAF5319976.1"/>
    </source>
</evidence>
<keyword evidence="6" id="KW-1185">Reference proteome</keyword>
<feature type="compositionally biased region" description="Basic residues" evidence="3">
    <location>
        <begin position="418"/>
        <end position="429"/>
    </location>
</feature>
<dbReference type="OrthoDB" id="2408877at2759"/>
<evidence type="ECO:0000256" key="2">
    <source>
        <dbReference type="ARBA" id="ARBA00022723"/>
    </source>
</evidence>
<comment type="caution">
    <text evidence="5">The sequence shown here is derived from an EMBL/GenBank/DDBJ whole genome shotgun (WGS) entry which is preliminary data.</text>
</comment>
<feature type="compositionally biased region" description="Low complexity" evidence="3">
    <location>
        <begin position="52"/>
        <end position="79"/>
    </location>
</feature>
<dbReference type="AlphaFoldDB" id="A0A8H5F1B7"/>
<feature type="compositionally biased region" description="Basic and acidic residues" evidence="3">
    <location>
        <begin position="432"/>
        <end position="441"/>
    </location>
</feature>
<feature type="compositionally biased region" description="Basic and acidic residues" evidence="3">
    <location>
        <begin position="393"/>
        <end position="417"/>
    </location>
</feature>
<dbReference type="InterPro" id="IPR027806">
    <property type="entry name" value="HARBI1_dom"/>
</dbReference>
<evidence type="ECO:0000313" key="6">
    <source>
        <dbReference type="Proteomes" id="UP000541558"/>
    </source>
</evidence>
<reference evidence="5 6" key="1">
    <citation type="journal article" date="2020" name="ISME J.">
        <title>Uncovering the hidden diversity of litter-decomposition mechanisms in mushroom-forming fungi.</title>
        <authorList>
            <person name="Floudas D."/>
            <person name="Bentzer J."/>
            <person name="Ahren D."/>
            <person name="Johansson T."/>
            <person name="Persson P."/>
            <person name="Tunlid A."/>
        </authorList>
    </citation>
    <scope>NUCLEOTIDE SEQUENCE [LARGE SCALE GENOMIC DNA]</scope>
    <source>
        <strain evidence="5 6">CBS 175.51</strain>
    </source>
</reference>
<comment type="cofactor">
    <cofactor evidence="1">
        <name>a divalent metal cation</name>
        <dbReference type="ChEBI" id="CHEBI:60240"/>
    </cofactor>
</comment>